<evidence type="ECO:0000256" key="7">
    <source>
        <dbReference type="ARBA" id="ARBA00023136"/>
    </source>
</evidence>
<feature type="transmembrane region" description="Helical" evidence="12">
    <location>
        <begin position="2540"/>
        <end position="2560"/>
    </location>
</feature>
<evidence type="ECO:0000259" key="14">
    <source>
        <dbReference type="PROSITE" id="PS51783"/>
    </source>
</evidence>
<dbReference type="CDD" id="cd06071">
    <property type="entry name" value="Beach"/>
    <property type="match status" value="1"/>
</dbReference>
<sequence>MTPDEQSTDTAALIRELFAQPADSNKHDFVRLSETAEKLRQNLSTQPSSQDTFRHAGAFERLLELLRHVNLRLSSPQHAAHVPAAGHRLLSSLLQLLSEALRQHHGNERYFSSHLDGWQALQHSFRNTHVSLCSIIDVEARARELAPLYDIILAFALDRHDFSDFSSELVPSAAHLNGATASPASSSAPSLPFRIKHPEAFSTAIRLALQTFESAADGDEARAVSKLLPALLRITVGATSHSTRNAWALWHTGILSDILSNAYSTALPDSLRSSLQETLLSIGRHGLNTLDDVATLFRKAHESEHARANLLRMLQSSKEPAFIQFDLDPCGFSSIELPSLRSNFPSSIGYALIAWIRIDEFDANSHTTLFGAFDPSHTCFVLMYLEKDSHQLILQTSVRSPNPSVRFKSTCFEAGMWYHIAIVQRKSSSDPTQSISSLFVNGNFAEQRKCNYPEMPDEPASSASNQRRARTVQAFFGTGVGVAANPVPRRVRTRWSLASAHLYSVPLTDEFVAVHYRLGPRYRGNLQDCLGPLLTYRASSELNRYNETLHPEKTDKSDIVLATEGRGSDVVPENRLLLGICPTAVVELDAASKPQSSKHELDNQAMQKWNRLRQKTRHVALNTAVPSINEAFKHSYGTGVMTGDPIVVVPQSLDDATWCLSGSLPMLMQLLDTANTKHAFLQASEIFFECVKDNWRISEAMEKGQGFGILSTIIREKLGLDLGHLHGTSRKPASMLSLEDRQTLPHALLELVLDFVGYDSLMPESSMLVNPMAYRVLLIDFDTWRRCDMATQKLYYAQFVHFVAGNRNAAFNQRRLSRMRVTKRLIEALKSEDISEEAAGMMIESLRALLDSNASSHSYRDLAMYVAWGLHDARAMPTTTTRSVASFANTVTQRQKVGSWPRSQANSRPSTPGLPRFDLALMILKLLAETVEDDRPVAIRRFTKAVSPKWLLHLLAESDARVVELTLGIISKAMNSLGPEYKVPFIDKNGGFITLKHRLKPFWKSPAVWTMTFAIFFGRNLPSIWLDQEFSAFHLVEILGVDDSLQIQNPETLPAIFSMLEAGLRKVAGDDPPAEAETRILKNVIQFLGELYDRSGAFRDFAVTSRYLQELLFVLFPLLAGTDRLSAETELQTEALSFNGEVVKMRPHSNSLGERPPSVRSLEMSSGMSGKRTPSPMAANRVAAPKRISSFILVNDRLSATPAQFKAPMAPEVKEPVKINIANSLVESLLELCISLFIDQICYKDKFSGIGLFLKVPPGFKEHQAYFESYVLVHALAQLGAHLRLNQQLLVETRVLTNLARYAQHMAEAVSEGWFIDGAQPLLDFTGEILDHLQQPDIANLKAVRLCSQSTNSIRVVFLKATLWRLAELNEDAAEADVGNFLDKMTYWQTILFSPENQETLFIKLICYLLYHKLCSGVHSVRLAAARLWRMVLVQKPTETATMLTNTMGPDQRHLSTGFMKLIGMDDDDFLAWVDGNRDILDTVFHTSLSKPWEEFVQNENRNSDETAKTRLSKRKEKLRQWQTEDSTADDFIHRYEISTNHWRSNVHAQERVKLQRAQQDHQEVVNNLFIALAKVDKQIRQPCGLVPDSVAKWQLDETEAANRMRMRLLPDTTELKEANYMPKRKASQRTRKDTKLAVNTCVPRVVSDDMASIPSTPGSPALMKLDGTDEVTGGNRGRSDSVSNSQLLEGGFEMVDDPQMDEDGILEDKNRKVMTSLQRGDMVQQLYNISRIVGLEACEGLLIVGQKCLYMQDNFFQRSDGEIVSVSQAPEDERDPYVQLISGKDVGATRTKHSIGDQETRHWTWLEVLSVSKRRFLLRDVAIEVFFTDGRSYLIICMSSKIRDDLHSAIVGRAPQVHSTSNIASEDAWRLDTLRNPDEIPKKLGSKFNSLFNNGPTHTATKKWQRGEMSNFQYLMLVNTMAGRTFNDLTQYPVFPWVLADYTSEELNLENPRTFRDFSKPMGCQTPAREAEFKDRFKQFAEMGDDNAPPFHYGTHYSSAMIVSSYLIRLQPFVQSYLLLQGGAFDHADRLFDSIERAWLSASKETMSDVRELTPEFFYLPEFLTNINKYDFGTKQVTGEVVNDVKLPRWAKGDPQTFIQKHREALESPYVSQRLPDWIDLVFGYRQRGEAAVEATNVFNHLSYAGAKDLDKIDNEVEHIATIGIIHSFGQTPHQVFQKAHPHRELERQAEPKLDTLAESLIRLPNPEMTIGEKVSDFTVAPWEGRLLASGPGTLNVLPDCTRILRWGFSDHSIRFFSSHSKRALGLYENTHVGPITAATFADSKTLVTGGQDCTIGLWKVTASRDLIEITPKTYLFGHRTAVAVVAASRVFSTLLSASADGQVILWGLNRFDCIRVLLPAGRPPVQAARLSNVSGHIILCRGANILLYTLNGHLLVEQKMCDRGEEEILCCAFYEGAGSEYLERELILTGHAHGVANVWALTNLSDGSWYLQLVKRLHHNEHMDGSGRTSPITAVLPVAREVYTGDEEGNVFRWECVVRHTSRFCTDTFGTAHEGESGRSGFQISHFFRIVARSSSHVSMAVNLLWPFVIIAIILNFTTNAPPLWIFATAYIGMVPAANLLGFAGQEFARKMPKVAGILIETTFGSIVEIILFIVLIVKHEPDDGDGEGNGDEGNLIPIIQAAILGSILTNLLLCLGLCFFAAGIRKHKENQQFHAVVSEVGSGLLLVAAFGLLIPSAFYSALNSETISVLHEHFTKDQLQKDILSISQATSIALIAAYILYVIYSCTSVHSIFDEVIEMDEHRDADRAHDMAKPKLTLTETVLAIIVSIVFVALLLVILVEQIEHVVDYGVPDQFLGLILLPLVEKAAEHLTAIDEAWDGVINVALYHCIGPSIQTALFNAPLVVLVGWALGKPMDLNFEIFMIALLVLSILVVGNFLRDQESNWLEGALLVIVYIIIAIASFYYPNPDVATSNGLEGVVSQNVTISAELYKQLLALPVV</sequence>
<keyword evidence="6 12" id="KW-1133">Transmembrane helix</keyword>
<dbReference type="InterPro" id="IPR004837">
    <property type="entry name" value="NaCa_Exmemb"/>
</dbReference>
<name>A0A139I710_9PEZI</name>
<evidence type="ECO:0000256" key="9">
    <source>
        <dbReference type="ARBA" id="ARBA00073334"/>
    </source>
</evidence>
<dbReference type="SUPFAM" id="SSF50729">
    <property type="entry name" value="PH domain-like"/>
    <property type="match status" value="1"/>
</dbReference>
<dbReference type="FunFam" id="1.10.1540.10:FF:000001">
    <property type="entry name" value="neurobeachin isoform X1"/>
    <property type="match status" value="1"/>
</dbReference>
<dbReference type="CDD" id="cd01201">
    <property type="entry name" value="PH_BEACH"/>
    <property type="match status" value="1"/>
</dbReference>
<keyword evidence="3 10" id="KW-0853">WD repeat</keyword>
<feature type="transmembrane region" description="Helical" evidence="12">
    <location>
        <begin position="2566"/>
        <end position="2585"/>
    </location>
</feature>
<feature type="region of interest" description="Disordered" evidence="11">
    <location>
        <begin position="1650"/>
        <end position="1687"/>
    </location>
</feature>
<dbReference type="Pfam" id="PF23295">
    <property type="entry name" value="Arm_4"/>
    <property type="match status" value="1"/>
</dbReference>
<organism evidence="15 16">
    <name type="scientific">Pseudocercospora musae</name>
    <dbReference type="NCBI Taxonomy" id="113226"/>
    <lineage>
        <taxon>Eukaryota</taxon>
        <taxon>Fungi</taxon>
        <taxon>Dikarya</taxon>
        <taxon>Ascomycota</taxon>
        <taxon>Pezizomycotina</taxon>
        <taxon>Dothideomycetes</taxon>
        <taxon>Dothideomycetidae</taxon>
        <taxon>Mycosphaerellales</taxon>
        <taxon>Mycosphaerellaceae</taxon>
        <taxon>Pseudocercospora</taxon>
    </lineage>
</organism>
<evidence type="ECO:0000259" key="13">
    <source>
        <dbReference type="PROSITE" id="PS50197"/>
    </source>
</evidence>
<keyword evidence="7 12" id="KW-0472">Membrane</keyword>
<dbReference type="PROSITE" id="PS50294">
    <property type="entry name" value="WD_REPEATS_REGION"/>
    <property type="match status" value="1"/>
</dbReference>
<evidence type="ECO:0000256" key="8">
    <source>
        <dbReference type="ARBA" id="ARBA00054699"/>
    </source>
</evidence>
<dbReference type="EMBL" id="LFZO01000256">
    <property type="protein sequence ID" value="KXT10531.1"/>
    <property type="molecule type" value="Genomic_DNA"/>
</dbReference>
<dbReference type="Proteomes" id="UP000073492">
    <property type="component" value="Unassembled WGS sequence"/>
</dbReference>
<dbReference type="Gene3D" id="2.130.10.10">
    <property type="entry name" value="YVTN repeat-like/Quinoprotein amine dehydrogenase"/>
    <property type="match status" value="1"/>
</dbReference>
<dbReference type="PROSITE" id="PS50082">
    <property type="entry name" value="WD_REPEATS_2"/>
    <property type="match status" value="2"/>
</dbReference>
<dbReference type="PROSITE" id="PS50197">
    <property type="entry name" value="BEACH"/>
    <property type="match status" value="1"/>
</dbReference>
<evidence type="ECO:0000256" key="1">
    <source>
        <dbReference type="ARBA" id="ARBA00004141"/>
    </source>
</evidence>
<feature type="transmembrane region" description="Helical" evidence="12">
    <location>
        <begin position="2640"/>
        <end position="2665"/>
    </location>
</feature>
<feature type="transmembrane region" description="Helical" evidence="12">
    <location>
        <begin position="2725"/>
        <end position="2747"/>
    </location>
</feature>
<evidence type="ECO:0000256" key="3">
    <source>
        <dbReference type="ARBA" id="ARBA00022574"/>
    </source>
</evidence>
<comment type="function">
    <text evidence="8">May be involved in protein sorting and cell wall formation.</text>
</comment>
<comment type="subcellular location">
    <subcellularLocation>
        <location evidence="1">Membrane</location>
        <topology evidence="1">Multi-pass membrane protein</topology>
    </subcellularLocation>
</comment>
<evidence type="ECO:0000256" key="11">
    <source>
        <dbReference type="SAM" id="MobiDB-lite"/>
    </source>
</evidence>
<dbReference type="SUPFAM" id="SSF49899">
    <property type="entry name" value="Concanavalin A-like lectins/glucanases"/>
    <property type="match status" value="1"/>
</dbReference>
<evidence type="ECO:0000256" key="6">
    <source>
        <dbReference type="ARBA" id="ARBA00022989"/>
    </source>
</evidence>
<feature type="region of interest" description="Disordered" evidence="11">
    <location>
        <begin position="1147"/>
        <end position="1177"/>
    </location>
</feature>
<comment type="caution">
    <text evidence="15">The sequence shown here is derived from an EMBL/GenBank/DDBJ whole genome shotgun (WGS) entry which is preliminary data.</text>
</comment>
<feature type="domain" description="BEACH" evidence="13">
    <location>
        <begin position="1890"/>
        <end position="2185"/>
    </location>
</feature>
<protein>
    <recommendedName>
        <fullName evidence="9">Beige protein homolog 1</fullName>
    </recommendedName>
</protein>
<dbReference type="OrthoDB" id="26681at2759"/>
<gene>
    <name evidence="15" type="ORF">AC579_6095</name>
</gene>
<evidence type="ECO:0000256" key="4">
    <source>
        <dbReference type="ARBA" id="ARBA00022692"/>
    </source>
</evidence>
<dbReference type="PANTHER" id="PTHR46108">
    <property type="entry name" value="BLUE CHEESE"/>
    <property type="match status" value="1"/>
</dbReference>
<dbReference type="InterPro" id="IPR023362">
    <property type="entry name" value="PH-BEACH_dom"/>
</dbReference>
<accession>A0A139I710</accession>
<feature type="transmembrane region" description="Helical" evidence="12">
    <location>
        <begin position="2686"/>
        <end position="2705"/>
    </location>
</feature>
<evidence type="ECO:0000256" key="2">
    <source>
        <dbReference type="ARBA" id="ARBA00008170"/>
    </source>
</evidence>
<dbReference type="InterPro" id="IPR056252">
    <property type="entry name" value="Alfy-like_Arm-like"/>
</dbReference>
<dbReference type="PANTHER" id="PTHR46108:SF4">
    <property type="entry name" value="BLUE CHEESE"/>
    <property type="match status" value="1"/>
</dbReference>
<dbReference type="InterPro" id="IPR036322">
    <property type="entry name" value="WD40_repeat_dom_sf"/>
</dbReference>
<feature type="transmembrane region" description="Helical" evidence="12">
    <location>
        <begin position="2908"/>
        <end position="2928"/>
    </location>
</feature>
<feature type="transmembrane region" description="Helical" evidence="12">
    <location>
        <begin position="2784"/>
        <end position="2803"/>
    </location>
</feature>
<dbReference type="STRING" id="113226.A0A139I710"/>
<feature type="transmembrane region" description="Helical" evidence="12">
    <location>
        <begin position="2884"/>
        <end position="2901"/>
    </location>
</feature>
<evidence type="ECO:0000256" key="12">
    <source>
        <dbReference type="SAM" id="Phobius"/>
    </source>
</evidence>
<dbReference type="InterPro" id="IPR015943">
    <property type="entry name" value="WD40/YVTN_repeat-like_dom_sf"/>
</dbReference>
<dbReference type="InterPro" id="IPR013320">
    <property type="entry name" value="ConA-like_dom_sf"/>
</dbReference>
<dbReference type="SUPFAM" id="SSF81837">
    <property type="entry name" value="BEACH domain"/>
    <property type="match status" value="1"/>
</dbReference>
<dbReference type="GO" id="GO:0016020">
    <property type="term" value="C:membrane"/>
    <property type="evidence" value="ECO:0007669"/>
    <property type="project" value="UniProtKB-SubCell"/>
</dbReference>
<evidence type="ECO:0000313" key="16">
    <source>
        <dbReference type="Proteomes" id="UP000073492"/>
    </source>
</evidence>
<dbReference type="Pfam" id="PF14844">
    <property type="entry name" value="PH_BEACH"/>
    <property type="match status" value="1"/>
</dbReference>
<dbReference type="Gene3D" id="2.30.29.30">
    <property type="entry name" value="Pleckstrin-homology domain (PH domain)/Phosphotyrosine-binding domain (PTB)"/>
    <property type="match status" value="1"/>
</dbReference>
<dbReference type="InterPro" id="IPR036372">
    <property type="entry name" value="BEACH_dom_sf"/>
</dbReference>
<dbReference type="InterPro" id="IPR011993">
    <property type="entry name" value="PH-like_dom_sf"/>
</dbReference>
<keyword evidence="16" id="KW-1185">Reference proteome</keyword>
<dbReference type="PROSITE" id="PS51783">
    <property type="entry name" value="PH_BEACH"/>
    <property type="match status" value="1"/>
</dbReference>
<dbReference type="Gene3D" id="1.20.1420.30">
    <property type="entry name" value="NCX, central ion-binding region"/>
    <property type="match status" value="2"/>
</dbReference>
<dbReference type="SMART" id="SM00320">
    <property type="entry name" value="WD40"/>
    <property type="match status" value="2"/>
</dbReference>
<dbReference type="InterPro" id="IPR051944">
    <property type="entry name" value="BEACH_domain_protein"/>
</dbReference>
<comment type="similarity">
    <text evidence="2">Belongs to the Ca(2+):cation antiporter (CaCA) (TC 2.A.19) family.</text>
</comment>
<keyword evidence="5" id="KW-0677">Repeat</keyword>
<dbReference type="InterPro" id="IPR044880">
    <property type="entry name" value="NCX_ion-bd_dom_sf"/>
</dbReference>
<dbReference type="InterPro" id="IPR001680">
    <property type="entry name" value="WD40_rpt"/>
</dbReference>
<dbReference type="SUPFAM" id="SSF50978">
    <property type="entry name" value="WD40 repeat-like"/>
    <property type="match status" value="1"/>
</dbReference>
<feature type="repeat" description="WD" evidence="10">
    <location>
        <begin position="2270"/>
        <end position="2310"/>
    </location>
</feature>
<dbReference type="Pfam" id="PF01699">
    <property type="entry name" value="Na_Ca_ex"/>
    <property type="match status" value="2"/>
</dbReference>
<feature type="repeat" description="WD" evidence="10">
    <location>
        <begin position="2317"/>
        <end position="2358"/>
    </location>
</feature>
<reference evidence="15 16" key="1">
    <citation type="submission" date="2015-07" db="EMBL/GenBank/DDBJ databases">
        <title>Comparative genomics of the Sigatoka disease complex on banana suggests a link between parallel evolutionary changes in Pseudocercospora fijiensis and Pseudocercospora eumusae and increased virulence on the banana host.</title>
        <authorList>
            <person name="Chang T.-C."/>
            <person name="Salvucci A."/>
            <person name="Crous P.W."/>
            <person name="Stergiopoulos I."/>
        </authorList>
    </citation>
    <scope>NUCLEOTIDE SEQUENCE [LARGE SCALE GENOMIC DNA]</scope>
    <source>
        <strain evidence="15 16">CBS 116634</strain>
    </source>
</reference>
<dbReference type="GO" id="GO:0055085">
    <property type="term" value="P:transmembrane transport"/>
    <property type="evidence" value="ECO:0007669"/>
    <property type="project" value="InterPro"/>
</dbReference>
<keyword evidence="4 12" id="KW-0812">Transmembrane</keyword>
<feature type="domain" description="BEACH-type PH" evidence="14">
    <location>
        <begin position="1719"/>
        <end position="1852"/>
    </location>
</feature>
<evidence type="ECO:0000256" key="5">
    <source>
        <dbReference type="ARBA" id="ARBA00022737"/>
    </source>
</evidence>
<feature type="transmembrane region" description="Helical" evidence="12">
    <location>
        <begin position="2597"/>
        <end position="2620"/>
    </location>
</feature>
<dbReference type="SMART" id="SM01026">
    <property type="entry name" value="Beach"/>
    <property type="match status" value="1"/>
</dbReference>
<evidence type="ECO:0000313" key="15">
    <source>
        <dbReference type="EMBL" id="KXT10531.1"/>
    </source>
</evidence>
<dbReference type="Pfam" id="PF02138">
    <property type="entry name" value="Beach"/>
    <property type="match status" value="1"/>
</dbReference>
<dbReference type="InterPro" id="IPR000409">
    <property type="entry name" value="BEACH_dom"/>
</dbReference>
<proteinExistence type="inferred from homology"/>
<dbReference type="Gene3D" id="1.10.1540.10">
    <property type="entry name" value="BEACH domain"/>
    <property type="match status" value="1"/>
</dbReference>
<evidence type="ECO:0000256" key="10">
    <source>
        <dbReference type="PROSITE-ProRule" id="PRU00221"/>
    </source>
</evidence>